<feature type="transmembrane region" description="Helical" evidence="2">
    <location>
        <begin position="7"/>
        <end position="26"/>
    </location>
</feature>
<protein>
    <submittedName>
        <fullName evidence="3">Uncharacterized protein</fullName>
    </submittedName>
</protein>
<gene>
    <name evidence="3" type="ORF">OVS_04140</name>
</gene>
<evidence type="ECO:0000256" key="2">
    <source>
        <dbReference type="SAM" id="Phobius"/>
    </source>
</evidence>
<feature type="region of interest" description="Disordered" evidence="1">
    <location>
        <begin position="35"/>
        <end position="55"/>
    </location>
</feature>
<keyword evidence="4" id="KW-1185">Reference proteome</keyword>
<dbReference type="EMBL" id="CP006935">
    <property type="protein sequence ID" value="AHC40555.1"/>
    <property type="molecule type" value="Genomic_DNA"/>
</dbReference>
<sequence length="209" mass="22772">MGMRVKLVASMVAIAGGGIGLPLYLLKAPDNSGFTSQPKQTKVEPPQSPTKIKGAPKLVKSDSSKSFVKGACQVTSLEENWEKLLTSKSKNKSDYVSTSCKNTIVKNDYIELPVDWNLLLPKIFLKDAFTNTSSSVFEINTEVEQVEDLDTGNSKIIATFSGKGLKSSVTGIWDEVDQKQLPKKRVTSASIQKSEIGSGIVYMIFTPTF</sequence>
<proteinExistence type="predicted"/>
<organism evidence="3 4">
    <name type="scientific">Mycoplasma ovis str. Michigan</name>
    <dbReference type="NCBI Taxonomy" id="1415773"/>
    <lineage>
        <taxon>Bacteria</taxon>
        <taxon>Bacillati</taxon>
        <taxon>Mycoplasmatota</taxon>
        <taxon>Mollicutes</taxon>
        <taxon>Mycoplasmataceae</taxon>
        <taxon>Mycoplasma</taxon>
    </lineage>
</organism>
<evidence type="ECO:0000313" key="4">
    <source>
        <dbReference type="Proteomes" id="UP000018745"/>
    </source>
</evidence>
<evidence type="ECO:0000313" key="3">
    <source>
        <dbReference type="EMBL" id="AHC40555.1"/>
    </source>
</evidence>
<evidence type="ECO:0000256" key="1">
    <source>
        <dbReference type="SAM" id="MobiDB-lite"/>
    </source>
</evidence>
<keyword evidence="2" id="KW-0812">Transmembrane</keyword>
<accession>A0ABM5P2E0</accession>
<keyword evidence="2" id="KW-0472">Membrane</keyword>
<reference evidence="3 4" key="1">
    <citation type="journal article" date="2014" name="Genome Announc.">
        <title>Complete Genome Sequence of Mycoplasma ovis Strain Michigan, a Hemoplasma of Sheep with Two Distinct 16S rRNA Genes.</title>
        <authorList>
            <person name="Deshuillers P.L."/>
            <person name="Santos A.P."/>
            <person name="do Nascimento N.C."/>
            <person name="Hampel J.A."/>
            <person name="Bergin I.L."/>
            <person name="Dyson M.C."/>
            <person name="Messick J.B."/>
        </authorList>
    </citation>
    <scope>NUCLEOTIDE SEQUENCE [LARGE SCALE GENOMIC DNA]</scope>
    <source>
        <strain evidence="3 4">Michigan</strain>
    </source>
</reference>
<dbReference type="Proteomes" id="UP000018745">
    <property type="component" value="Chromosome"/>
</dbReference>
<keyword evidence="2" id="KW-1133">Transmembrane helix</keyword>
<name>A0ABM5P2E0_9MOLU</name>